<dbReference type="GO" id="GO:0005737">
    <property type="term" value="C:cytoplasm"/>
    <property type="evidence" value="ECO:0007669"/>
    <property type="project" value="TreeGrafter"/>
</dbReference>
<dbReference type="AlphaFoldDB" id="A0A3A6PWV3"/>
<dbReference type="EMBL" id="QKNY01000002">
    <property type="protein sequence ID" value="RJX45020.1"/>
    <property type="molecule type" value="Genomic_DNA"/>
</dbReference>
<evidence type="ECO:0000256" key="3">
    <source>
        <dbReference type="ARBA" id="ARBA00022679"/>
    </source>
</evidence>
<dbReference type="PANTHER" id="PTHR24361">
    <property type="entry name" value="MITOGEN-ACTIVATED KINASE KINASE KINASE"/>
    <property type="match status" value="1"/>
</dbReference>
<dbReference type="EC" id="2.7.11.1" evidence="1"/>
<dbReference type="Pfam" id="PF00069">
    <property type="entry name" value="Pkinase"/>
    <property type="match status" value="1"/>
</dbReference>
<evidence type="ECO:0000256" key="7">
    <source>
        <dbReference type="ARBA" id="ARBA00047899"/>
    </source>
</evidence>
<evidence type="ECO:0000256" key="6">
    <source>
        <dbReference type="ARBA" id="ARBA00022840"/>
    </source>
</evidence>
<feature type="domain" description="Protein kinase" evidence="11">
    <location>
        <begin position="170"/>
        <end position="429"/>
    </location>
</feature>
<evidence type="ECO:0000256" key="1">
    <source>
        <dbReference type="ARBA" id="ARBA00012513"/>
    </source>
</evidence>
<evidence type="ECO:0000259" key="11">
    <source>
        <dbReference type="PROSITE" id="PS50011"/>
    </source>
</evidence>
<name>A0A3A6PWV3_9EURY</name>
<dbReference type="InterPro" id="IPR011009">
    <property type="entry name" value="Kinase-like_dom_sf"/>
</dbReference>
<organism evidence="12 13">
    <name type="scientific">Halonotius aquaticus</name>
    <dbReference type="NCBI Taxonomy" id="2216978"/>
    <lineage>
        <taxon>Archaea</taxon>
        <taxon>Methanobacteriati</taxon>
        <taxon>Methanobacteriota</taxon>
        <taxon>Stenosarchaea group</taxon>
        <taxon>Halobacteria</taxon>
        <taxon>Halobacteriales</taxon>
        <taxon>Haloferacaceae</taxon>
        <taxon>Halonotius</taxon>
    </lineage>
</organism>
<comment type="caution">
    <text evidence="12">The sequence shown here is derived from an EMBL/GenBank/DDBJ whole genome shotgun (WGS) entry which is preliminary data.</text>
</comment>
<protein>
    <recommendedName>
        <fullName evidence="1">non-specific serine/threonine protein kinase</fullName>
        <ecNumber evidence="1">2.7.11.1</ecNumber>
    </recommendedName>
</protein>
<keyword evidence="2" id="KW-0723">Serine/threonine-protein kinase</keyword>
<feature type="transmembrane region" description="Helical" evidence="10">
    <location>
        <begin position="12"/>
        <end position="29"/>
    </location>
</feature>
<dbReference type="InterPro" id="IPR053235">
    <property type="entry name" value="Ser_Thr_kinase"/>
</dbReference>
<gene>
    <name evidence="12" type="ORF">DM826_00905</name>
</gene>
<feature type="region of interest" description="Disordered" evidence="9">
    <location>
        <begin position="380"/>
        <end position="400"/>
    </location>
</feature>
<dbReference type="PANTHER" id="PTHR24361:SF433">
    <property type="entry name" value="PROTEIN KINASE DOMAIN-CONTAINING PROTEIN"/>
    <property type="match status" value="1"/>
</dbReference>
<dbReference type="PROSITE" id="PS50011">
    <property type="entry name" value="PROTEIN_KINASE_DOM"/>
    <property type="match status" value="1"/>
</dbReference>
<dbReference type="InterPro" id="IPR000719">
    <property type="entry name" value="Prot_kinase_dom"/>
</dbReference>
<keyword evidence="13" id="KW-1185">Reference proteome</keyword>
<evidence type="ECO:0000256" key="8">
    <source>
        <dbReference type="ARBA" id="ARBA00048679"/>
    </source>
</evidence>
<dbReference type="OrthoDB" id="330261at2157"/>
<keyword evidence="10" id="KW-1133">Transmembrane helix</keyword>
<evidence type="ECO:0000256" key="4">
    <source>
        <dbReference type="ARBA" id="ARBA00022741"/>
    </source>
</evidence>
<dbReference type="SUPFAM" id="SSF56112">
    <property type="entry name" value="Protein kinase-like (PK-like)"/>
    <property type="match status" value="1"/>
</dbReference>
<feature type="transmembrane region" description="Helical" evidence="10">
    <location>
        <begin position="81"/>
        <end position="99"/>
    </location>
</feature>
<sequence length="429" mass="46089">MSSTSLSDRWLIGAEVGILLQLVMLPVVYQAGTQQGPIVEQLLAIGGVALAVPVIWTATVFAVWQDMNMLEKSGFEELSQVLWLALTVLLPVLGAGAYVSQYGRRPVSRGLLGRVLGNSGGEYEIGTDSEYGTDDSSTTDGDSEPTAPDGSPPAAPVDFGTGVQNELPEYETIEQFGQSNGTEVTLVSLADPEIPAVKKSTLQGGTVNRVATEAMLDEAETWASVDDHPNVVSVYGWGGTPYPWILIEYVDGGDIHTINPDDTSYSEAISLLTGICDGLLHGHERGIYHLDVKPDNVLIDDTDGTAKLSDWGSAVRFQEGLDAEEFTPAYTAPELLPSTEGADPSPRSDIFEVGIIAYELLTGIHPFREDQPEETITAIRSETPKPPSDLNSDLPRGIDDPILTALAKDPDDRYKTVTHFKTELDTAAD</sequence>
<evidence type="ECO:0000256" key="10">
    <source>
        <dbReference type="SAM" id="Phobius"/>
    </source>
</evidence>
<feature type="region of interest" description="Disordered" evidence="9">
    <location>
        <begin position="123"/>
        <end position="162"/>
    </location>
</feature>
<dbReference type="InterPro" id="IPR008271">
    <property type="entry name" value="Ser/Thr_kinase_AS"/>
</dbReference>
<dbReference type="GO" id="GO:0004674">
    <property type="term" value="F:protein serine/threonine kinase activity"/>
    <property type="evidence" value="ECO:0007669"/>
    <property type="project" value="UniProtKB-KW"/>
</dbReference>
<dbReference type="SMART" id="SM00220">
    <property type="entry name" value="S_TKc"/>
    <property type="match status" value="1"/>
</dbReference>
<reference evidence="12 13" key="1">
    <citation type="submission" date="2018-06" db="EMBL/GenBank/DDBJ databases">
        <title>Halonotius sp. F13-13 a new haloarchaeeon isolated from a solar saltern from Isla Cristina, Huelva, Spain.</title>
        <authorList>
            <person name="Duran-Viseras A."/>
            <person name="Sanchez-Porro C."/>
            <person name="Ventosa A."/>
        </authorList>
    </citation>
    <scope>NUCLEOTIDE SEQUENCE [LARGE SCALE GENOMIC DNA]</scope>
    <source>
        <strain evidence="12 13">F13-13</strain>
    </source>
</reference>
<keyword evidence="10" id="KW-0472">Membrane</keyword>
<feature type="transmembrane region" description="Helical" evidence="10">
    <location>
        <begin position="41"/>
        <end position="61"/>
    </location>
</feature>
<dbReference type="Proteomes" id="UP000276588">
    <property type="component" value="Unassembled WGS sequence"/>
</dbReference>
<keyword evidence="10" id="KW-0812">Transmembrane</keyword>
<keyword evidence="3" id="KW-0808">Transferase</keyword>
<dbReference type="GO" id="GO:0005524">
    <property type="term" value="F:ATP binding"/>
    <property type="evidence" value="ECO:0007669"/>
    <property type="project" value="UniProtKB-KW"/>
</dbReference>
<keyword evidence="6" id="KW-0067">ATP-binding</keyword>
<evidence type="ECO:0000313" key="12">
    <source>
        <dbReference type="EMBL" id="RJX45020.1"/>
    </source>
</evidence>
<evidence type="ECO:0000256" key="9">
    <source>
        <dbReference type="SAM" id="MobiDB-lite"/>
    </source>
</evidence>
<evidence type="ECO:0000256" key="2">
    <source>
        <dbReference type="ARBA" id="ARBA00022527"/>
    </source>
</evidence>
<keyword evidence="4" id="KW-0547">Nucleotide-binding</keyword>
<dbReference type="Gene3D" id="1.10.510.10">
    <property type="entry name" value="Transferase(Phosphotransferase) domain 1"/>
    <property type="match status" value="1"/>
</dbReference>
<dbReference type="RefSeq" id="WP_120100328.1">
    <property type="nucleotide sequence ID" value="NZ_QKNY01000002.1"/>
</dbReference>
<comment type="catalytic activity">
    <reaction evidence="8">
        <text>L-seryl-[protein] + ATP = O-phospho-L-seryl-[protein] + ADP + H(+)</text>
        <dbReference type="Rhea" id="RHEA:17989"/>
        <dbReference type="Rhea" id="RHEA-COMP:9863"/>
        <dbReference type="Rhea" id="RHEA-COMP:11604"/>
        <dbReference type="ChEBI" id="CHEBI:15378"/>
        <dbReference type="ChEBI" id="CHEBI:29999"/>
        <dbReference type="ChEBI" id="CHEBI:30616"/>
        <dbReference type="ChEBI" id="CHEBI:83421"/>
        <dbReference type="ChEBI" id="CHEBI:456216"/>
        <dbReference type="EC" id="2.7.11.1"/>
    </reaction>
</comment>
<dbReference type="CDD" id="cd14014">
    <property type="entry name" value="STKc_PknB_like"/>
    <property type="match status" value="1"/>
</dbReference>
<evidence type="ECO:0000256" key="5">
    <source>
        <dbReference type="ARBA" id="ARBA00022777"/>
    </source>
</evidence>
<keyword evidence="5" id="KW-0418">Kinase</keyword>
<accession>A0A3A6PWV3</accession>
<dbReference type="PROSITE" id="PS00108">
    <property type="entry name" value="PROTEIN_KINASE_ST"/>
    <property type="match status" value="1"/>
</dbReference>
<evidence type="ECO:0000313" key="13">
    <source>
        <dbReference type="Proteomes" id="UP000276588"/>
    </source>
</evidence>
<proteinExistence type="predicted"/>
<comment type="catalytic activity">
    <reaction evidence="7">
        <text>L-threonyl-[protein] + ATP = O-phospho-L-threonyl-[protein] + ADP + H(+)</text>
        <dbReference type="Rhea" id="RHEA:46608"/>
        <dbReference type="Rhea" id="RHEA-COMP:11060"/>
        <dbReference type="Rhea" id="RHEA-COMP:11605"/>
        <dbReference type="ChEBI" id="CHEBI:15378"/>
        <dbReference type="ChEBI" id="CHEBI:30013"/>
        <dbReference type="ChEBI" id="CHEBI:30616"/>
        <dbReference type="ChEBI" id="CHEBI:61977"/>
        <dbReference type="ChEBI" id="CHEBI:456216"/>
        <dbReference type="EC" id="2.7.11.1"/>
    </reaction>
</comment>